<comment type="caution">
    <text evidence="1">The sequence shown here is derived from an EMBL/GenBank/DDBJ whole genome shotgun (WGS) entry which is preliminary data.</text>
</comment>
<gene>
    <name evidence="1" type="ORF">KUTeg_021466</name>
</gene>
<organism evidence="1 2">
    <name type="scientific">Tegillarca granosa</name>
    <name type="common">Malaysian cockle</name>
    <name type="synonym">Anadara granosa</name>
    <dbReference type="NCBI Taxonomy" id="220873"/>
    <lineage>
        <taxon>Eukaryota</taxon>
        <taxon>Metazoa</taxon>
        <taxon>Spiralia</taxon>
        <taxon>Lophotrochozoa</taxon>
        <taxon>Mollusca</taxon>
        <taxon>Bivalvia</taxon>
        <taxon>Autobranchia</taxon>
        <taxon>Pteriomorphia</taxon>
        <taxon>Arcoida</taxon>
        <taxon>Arcoidea</taxon>
        <taxon>Arcidae</taxon>
        <taxon>Tegillarca</taxon>
    </lineage>
</organism>
<evidence type="ECO:0000313" key="2">
    <source>
        <dbReference type="Proteomes" id="UP001217089"/>
    </source>
</evidence>
<accession>A0ABQ9E3U5</accession>
<protein>
    <submittedName>
        <fullName evidence="1">Uncharacterized protein</fullName>
    </submittedName>
</protein>
<evidence type="ECO:0000313" key="1">
    <source>
        <dbReference type="EMBL" id="KAJ8299947.1"/>
    </source>
</evidence>
<keyword evidence="2" id="KW-1185">Reference proteome</keyword>
<name>A0ABQ9E3U5_TEGGR</name>
<sequence length="68" mass="7644">MISGFAVIEHKLLIQNLVTSESNLNWGIHTASTVNAVRTYDISKGIRRLIKGSDTPLIPRSYLLYDEL</sequence>
<proteinExistence type="predicted"/>
<reference evidence="1 2" key="1">
    <citation type="submission" date="2022-12" db="EMBL/GenBank/DDBJ databases">
        <title>Chromosome-level genome of Tegillarca granosa.</title>
        <authorList>
            <person name="Kim J."/>
        </authorList>
    </citation>
    <scope>NUCLEOTIDE SEQUENCE [LARGE SCALE GENOMIC DNA]</scope>
    <source>
        <strain evidence="1">Teg-2019</strain>
        <tissue evidence="1">Adductor muscle</tissue>
    </source>
</reference>
<dbReference type="Proteomes" id="UP001217089">
    <property type="component" value="Unassembled WGS sequence"/>
</dbReference>
<dbReference type="EMBL" id="JARBDR010000919">
    <property type="protein sequence ID" value="KAJ8299947.1"/>
    <property type="molecule type" value="Genomic_DNA"/>
</dbReference>